<evidence type="ECO:0000313" key="9">
    <source>
        <dbReference type="EMBL" id="NBI28373.1"/>
    </source>
</evidence>
<keyword evidence="5 7" id="KW-1133">Transmembrane helix</keyword>
<feature type="transmembrane region" description="Helical" evidence="7">
    <location>
        <begin position="284"/>
        <end position="302"/>
    </location>
</feature>
<dbReference type="InterPro" id="IPR011701">
    <property type="entry name" value="MFS"/>
</dbReference>
<dbReference type="Pfam" id="PF07690">
    <property type="entry name" value="MFS_1"/>
    <property type="match status" value="1"/>
</dbReference>
<evidence type="ECO:0000256" key="5">
    <source>
        <dbReference type="ARBA" id="ARBA00022989"/>
    </source>
</evidence>
<evidence type="ECO:0000256" key="1">
    <source>
        <dbReference type="ARBA" id="ARBA00004651"/>
    </source>
</evidence>
<evidence type="ECO:0000256" key="2">
    <source>
        <dbReference type="ARBA" id="ARBA00022448"/>
    </source>
</evidence>
<keyword evidence="2" id="KW-0813">Transport</keyword>
<dbReference type="InterPro" id="IPR001958">
    <property type="entry name" value="Tet-R_TetA/multi-R_MdtG-like"/>
</dbReference>
<dbReference type="AlphaFoldDB" id="A0A6N9Q0U6"/>
<name>A0A6N9Q0U6_9BACL</name>
<feature type="transmembrane region" description="Helical" evidence="7">
    <location>
        <begin position="103"/>
        <end position="125"/>
    </location>
</feature>
<dbReference type="GO" id="GO:0022857">
    <property type="term" value="F:transmembrane transporter activity"/>
    <property type="evidence" value="ECO:0007669"/>
    <property type="project" value="InterPro"/>
</dbReference>
<comment type="caution">
    <text evidence="9">The sequence shown here is derived from an EMBL/GenBank/DDBJ whole genome shotgun (WGS) entry which is preliminary data.</text>
</comment>
<feature type="transmembrane region" description="Helical" evidence="7">
    <location>
        <begin position="45"/>
        <end position="66"/>
    </location>
</feature>
<dbReference type="PANTHER" id="PTHR43414">
    <property type="entry name" value="MULTIDRUG RESISTANCE PROTEIN MDTG"/>
    <property type="match status" value="1"/>
</dbReference>
<dbReference type="InterPro" id="IPR036259">
    <property type="entry name" value="MFS_trans_sf"/>
</dbReference>
<keyword evidence="6 7" id="KW-0472">Membrane</keyword>
<evidence type="ECO:0000256" key="7">
    <source>
        <dbReference type="SAM" id="Phobius"/>
    </source>
</evidence>
<dbReference type="Proteomes" id="UP000448943">
    <property type="component" value="Unassembled WGS sequence"/>
</dbReference>
<keyword evidence="4 7" id="KW-0812">Transmembrane</keyword>
<feature type="transmembrane region" description="Helical" evidence="7">
    <location>
        <begin position="132"/>
        <end position="153"/>
    </location>
</feature>
<keyword evidence="10" id="KW-1185">Reference proteome</keyword>
<dbReference type="Gene3D" id="1.20.1250.20">
    <property type="entry name" value="MFS general substrate transporter like domains"/>
    <property type="match status" value="2"/>
</dbReference>
<comment type="subcellular location">
    <subcellularLocation>
        <location evidence="1">Cell membrane</location>
        <topology evidence="1">Multi-pass membrane protein</topology>
    </subcellularLocation>
</comment>
<dbReference type="PRINTS" id="PR01035">
    <property type="entry name" value="TCRTETA"/>
</dbReference>
<sequence>MPRWKTNLIVLWFGQFMATSGMSMIIPFLPSYIQELGITDPDEVAIWTSIVFAGNFLTAFLFQPLWGKLGDRYGRKIMILRSGFGMSIVVALMGFATNTWQLLILRLLNGTISGYIPASTSLVSTNTPREHIGFAMGIMQSGAVAGTILGPFIGGLLANFVPFQTIFFITGGLLCIASLLVLFLVKEKFDKKKAAKTPNISVLQGFQDLRKVPQIPALFSVTFIIQFSLLSVMPLMAIFVQGMHGNSEWLAFYVGLVSSITGFSNMIASPLLGKLSDRIGSEKILFIALLGAALTSFPQAFVNNVWQLLILRFFMGIFIGGLLPSVNSLLRKFIPEGMESRAYGFNTSALALGNMLGPITGGFISGFITIPGLFIMSSVLLTFNMLWVQKTLITRKR</sequence>
<evidence type="ECO:0000313" key="10">
    <source>
        <dbReference type="Proteomes" id="UP000448943"/>
    </source>
</evidence>
<dbReference type="SUPFAM" id="SSF103473">
    <property type="entry name" value="MFS general substrate transporter"/>
    <property type="match status" value="1"/>
</dbReference>
<feature type="transmembrane region" description="Helical" evidence="7">
    <location>
        <begin position="370"/>
        <end position="388"/>
    </location>
</feature>
<organism evidence="9 10">
    <name type="scientific">Chengkuizengella marina</name>
    <dbReference type="NCBI Taxonomy" id="2507566"/>
    <lineage>
        <taxon>Bacteria</taxon>
        <taxon>Bacillati</taxon>
        <taxon>Bacillota</taxon>
        <taxon>Bacilli</taxon>
        <taxon>Bacillales</taxon>
        <taxon>Paenibacillaceae</taxon>
        <taxon>Chengkuizengella</taxon>
    </lineage>
</organism>
<evidence type="ECO:0000256" key="3">
    <source>
        <dbReference type="ARBA" id="ARBA00022475"/>
    </source>
</evidence>
<feature type="transmembrane region" description="Helical" evidence="7">
    <location>
        <begin position="308"/>
        <end position="330"/>
    </location>
</feature>
<feature type="transmembrane region" description="Helical" evidence="7">
    <location>
        <begin position="251"/>
        <end position="272"/>
    </location>
</feature>
<evidence type="ECO:0000256" key="4">
    <source>
        <dbReference type="ARBA" id="ARBA00022692"/>
    </source>
</evidence>
<reference evidence="9 10" key="1">
    <citation type="submission" date="2019-01" db="EMBL/GenBank/DDBJ databases">
        <title>Chengkuizengella sp. nov., isolated from deep-sea sediment of East Pacific Ocean.</title>
        <authorList>
            <person name="Yang J."/>
            <person name="Lai Q."/>
            <person name="Shao Z."/>
        </authorList>
    </citation>
    <scope>NUCLEOTIDE SEQUENCE [LARGE SCALE GENOMIC DNA]</scope>
    <source>
        <strain evidence="9 10">YPA3-1-1</strain>
    </source>
</reference>
<proteinExistence type="predicted"/>
<dbReference type="RefSeq" id="WP_160645164.1">
    <property type="nucleotide sequence ID" value="NZ_SIJB01000013.1"/>
</dbReference>
<gene>
    <name evidence="9" type="ORF">ERL59_05330</name>
</gene>
<protein>
    <submittedName>
        <fullName evidence="9">MFS transporter</fullName>
    </submittedName>
</protein>
<dbReference type="InterPro" id="IPR020846">
    <property type="entry name" value="MFS_dom"/>
</dbReference>
<evidence type="ECO:0000256" key="6">
    <source>
        <dbReference type="ARBA" id="ARBA00023136"/>
    </source>
</evidence>
<evidence type="ECO:0000259" key="8">
    <source>
        <dbReference type="PROSITE" id="PS50850"/>
    </source>
</evidence>
<keyword evidence="3" id="KW-1003">Cell membrane</keyword>
<feature type="transmembrane region" description="Helical" evidence="7">
    <location>
        <begin position="165"/>
        <end position="185"/>
    </location>
</feature>
<accession>A0A6N9Q0U6</accession>
<dbReference type="PROSITE" id="PS50850">
    <property type="entry name" value="MFS"/>
    <property type="match status" value="1"/>
</dbReference>
<feature type="transmembrane region" description="Helical" evidence="7">
    <location>
        <begin position="217"/>
        <end position="239"/>
    </location>
</feature>
<dbReference type="OrthoDB" id="65739at2"/>
<feature type="transmembrane region" description="Helical" evidence="7">
    <location>
        <begin position="78"/>
        <end position="97"/>
    </location>
</feature>
<feature type="transmembrane region" description="Helical" evidence="7">
    <location>
        <begin position="342"/>
        <end position="364"/>
    </location>
</feature>
<dbReference type="EMBL" id="SIJB01000013">
    <property type="protein sequence ID" value="NBI28373.1"/>
    <property type="molecule type" value="Genomic_DNA"/>
</dbReference>
<dbReference type="PANTHER" id="PTHR43414:SF6">
    <property type="entry name" value="MULTIDRUG RESISTANCE PROTEIN MDTG"/>
    <property type="match status" value="1"/>
</dbReference>
<dbReference type="GO" id="GO:0005886">
    <property type="term" value="C:plasma membrane"/>
    <property type="evidence" value="ECO:0007669"/>
    <property type="project" value="UniProtKB-SubCell"/>
</dbReference>
<feature type="transmembrane region" description="Helical" evidence="7">
    <location>
        <begin position="9"/>
        <end position="33"/>
    </location>
</feature>
<feature type="domain" description="Major facilitator superfamily (MFS) profile" evidence="8">
    <location>
        <begin position="7"/>
        <end position="389"/>
    </location>
</feature>